<reference evidence="1 2" key="1">
    <citation type="submission" date="2021-06" db="EMBL/GenBank/DDBJ databases">
        <authorList>
            <person name="Palmer J.M."/>
        </authorList>
    </citation>
    <scope>NUCLEOTIDE SEQUENCE [LARGE SCALE GENOMIC DNA]</scope>
    <source>
        <strain evidence="1 2">AS_MEX2019</strain>
        <tissue evidence="1">Muscle</tissue>
    </source>
</reference>
<name>A0ABV0XC49_9TELE</name>
<keyword evidence="2" id="KW-1185">Reference proteome</keyword>
<dbReference type="EMBL" id="JAHRIP010000222">
    <property type="protein sequence ID" value="MEQ2279008.1"/>
    <property type="molecule type" value="Genomic_DNA"/>
</dbReference>
<evidence type="ECO:0000313" key="1">
    <source>
        <dbReference type="EMBL" id="MEQ2279008.1"/>
    </source>
</evidence>
<dbReference type="Proteomes" id="UP001469553">
    <property type="component" value="Unassembled WGS sequence"/>
</dbReference>
<organism evidence="1 2">
    <name type="scientific">Ameca splendens</name>
    <dbReference type="NCBI Taxonomy" id="208324"/>
    <lineage>
        <taxon>Eukaryota</taxon>
        <taxon>Metazoa</taxon>
        <taxon>Chordata</taxon>
        <taxon>Craniata</taxon>
        <taxon>Vertebrata</taxon>
        <taxon>Euteleostomi</taxon>
        <taxon>Actinopterygii</taxon>
        <taxon>Neopterygii</taxon>
        <taxon>Teleostei</taxon>
        <taxon>Neoteleostei</taxon>
        <taxon>Acanthomorphata</taxon>
        <taxon>Ovalentaria</taxon>
        <taxon>Atherinomorphae</taxon>
        <taxon>Cyprinodontiformes</taxon>
        <taxon>Goodeidae</taxon>
        <taxon>Ameca</taxon>
    </lineage>
</organism>
<comment type="caution">
    <text evidence="1">The sequence shown here is derived from an EMBL/GenBank/DDBJ whole genome shotgun (WGS) entry which is preliminary data.</text>
</comment>
<sequence>MCHCNQVLGLRDRRPVKPRSLLETTLGTPFLLNLDSGSLSWPGSCPCYSTSLFKRNLFTLPWVHLDQLSAPAEPAQPHCFQTCSLPPADQPPPELLTTGPVPTLHVLS</sequence>
<accession>A0ABV0XC49</accession>
<evidence type="ECO:0000313" key="2">
    <source>
        <dbReference type="Proteomes" id="UP001469553"/>
    </source>
</evidence>
<proteinExistence type="predicted"/>
<protein>
    <submittedName>
        <fullName evidence="1">Uncharacterized protein</fullName>
    </submittedName>
</protein>
<gene>
    <name evidence="1" type="ORF">AMECASPLE_005025</name>
</gene>